<protein>
    <submittedName>
        <fullName evidence="1">Unannotated protein</fullName>
    </submittedName>
</protein>
<proteinExistence type="predicted"/>
<dbReference type="EMBL" id="CAEZWW010000052">
    <property type="protein sequence ID" value="CAB4670182.1"/>
    <property type="molecule type" value="Genomic_DNA"/>
</dbReference>
<sequence>MGSWRNGRSCYHLRHRSSLSVLRGGGYPQTANWLAVAPQSVICRWWSTLGAPTVGAMTTNALNRTTQGSILSLRSPDAVIAAVPYLLGFMPSESLVIVWLSADQIRLTQRVDLPSANFSVSLNEYCEAVAITTQNIFADEAIICVFSDEFRGESLPFTNLVTNLMVAIQRAHVGVVDALLIRTSIESGKTEWVQHWWSYLRNDDRLSRRGQLLDEHTASLVKSRFALEGVAVLPGRADLERIFAADIDAGVRIEKLIEEQNGVILKLATGTNREDSAEISATLAHWREVSIEAILRIVLATDVTDEVSDSDMARVIFCLGDIRVRDTLLWHLVQKDERIAALSVLTSALRAAPAGLVAPIATCTSICAWLAGDGARALVALDRGHVDDPEYPLAQLVAQGLAAGLPPSTWAAVMAAVTEEQCRTGK</sequence>
<dbReference type="Pfam" id="PF13830">
    <property type="entry name" value="DUF4192"/>
    <property type="match status" value="1"/>
</dbReference>
<dbReference type="InterPro" id="IPR025447">
    <property type="entry name" value="DUF4192"/>
</dbReference>
<name>A0A6J6M8G7_9ZZZZ</name>
<reference evidence="1" key="1">
    <citation type="submission" date="2020-05" db="EMBL/GenBank/DDBJ databases">
        <authorList>
            <person name="Chiriac C."/>
            <person name="Salcher M."/>
            <person name="Ghai R."/>
            <person name="Kavagutti S V."/>
        </authorList>
    </citation>
    <scope>NUCLEOTIDE SEQUENCE</scope>
</reference>
<dbReference type="AlphaFoldDB" id="A0A6J6M8G7"/>
<accession>A0A6J6M8G7</accession>
<organism evidence="1">
    <name type="scientific">freshwater metagenome</name>
    <dbReference type="NCBI Taxonomy" id="449393"/>
    <lineage>
        <taxon>unclassified sequences</taxon>
        <taxon>metagenomes</taxon>
        <taxon>ecological metagenomes</taxon>
    </lineage>
</organism>
<evidence type="ECO:0000313" key="1">
    <source>
        <dbReference type="EMBL" id="CAB4670182.1"/>
    </source>
</evidence>
<gene>
    <name evidence="1" type="ORF">UFOPK2310_00569</name>
</gene>